<protein>
    <submittedName>
        <fullName evidence="2">Uncharacterized protein</fullName>
    </submittedName>
</protein>
<sequence>MTGVAQCPSCGEGEELRGEPCEGDIRVTCLSCGAQWMRGAPRCAGCGGQDIMERPQAMTRHSRGTQLSIIGWREVPLCRTCDAEALETSIAQNTPVPGDYVSICLYGRGERPTVQPKPHPAPTTTPPPQPAAPPAPTPPPAPKPPKRPAQPTTPPTQPRAARSRPRPAPSAVPTVRQAIAAFLAEASGEVDHTAMLLLGTHLGSYNRLGVLDAPDAADALAAWCDGHWNDRDSAGAQRALDTILRAVDFWGARGWLTSDPAAKLRRTGD</sequence>
<feature type="compositionally biased region" description="Pro residues" evidence="1">
    <location>
        <begin position="115"/>
        <end position="157"/>
    </location>
</feature>
<name>A0ABY4MEZ4_9ACTN</name>
<dbReference type="RefSeq" id="WP_248867249.1">
    <property type="nucleotide sequence ID" value="NZ_CP086322.1"/>
</dbReference>
<organism evidence="2 3">
    <name type="scientific">Streptomyces halobius</name>
    <dbReference type="NCBI Taxonomy" id="2879846"/>
    <lineage>
        <taxon>Bacteria</taxon>
        <taxon>Bacillati</taxon>
        <taxon>Actinomycetota</taxon>
        <taxon>Actinomycetes</taxon>
        <taxon>Kitasatosporales</taxon>
        <taxon>Streptomycetaceae</taxon>
        <taxon>Streptomyces</taxon>
    </lineage>
</organism>
<evidence type="ECO:0000313" key="2">
    <source>
        <dbReference type="EMBL" id="UQA96349.1"/>
    </source>
</evidence>
<gene>
    <name evidence="2" type="ORF">K9S39_34735</name>
</gene>
<keyword evidence="3" id="KW-1185">Reference proteome</keyword>
<accession>A0ABY4MEZ4</accession>
<dbReference type="Proteomes" id="UP000830115">
    <property type="component" value="Chromosome"/>
</dbReference>
<dbReference type="EMBL" id="CP086322">
    <property type="protein sequence ID" value="UQA96349.1"/>
    <property type="molecule type" value="Genomic_DNA"/>
</dbReference>
<evidence type="ECO:0000313" key="3">
    <source>
        <dbReference type="Proteomes" id="UP000830115"/>
    </source>
</evidence>
<feature type="region of interest" description="Disordered" evidence="1">
    <location>
        <begin position="111"/>
        <end position="173"/>
    </location>
</feature>
<evidence type="ECO:0000256" key="1">
    <source>
        <dbReference type="SAM" id="MobiDB-lite"/>
    </source>
</evidence>
<reference evidence="2" key="1">
    <citation type="submission" date="2021-10" db="EMBL/GenBank/DDBJ databases">
        <title>Streptomyces nigrumlapis sp.nov.,an antimicrobial producing actinobacterium isolated from Black Gobi rocks.</title>
        <authorList>
            <person name="Wen Y."/>
            <person name="Zhang W."/>
            <person name="Liu X.G."/>
        </authorList>
    </citation>
    <scope>NUCLEOTIDE SEQUENCE</scope>
    <source>
        <strain evidence="2">ST13-2-2</strain>
    </source>
</reference>
<proteinExistence type="predicted"/>